<keyword evidence="6" id="KW-1133">Transmembrane helix</keyword>
<reference evidence="12 13" key="1">
    <citation type="journal article" date="2012" name="PLoS ONE">
        <title>Sequence and analysis of the genome of the pathogenic yeast Candida orthopsilosis.</title>
        <authorList>
            <person name="Riccombeni A."/>
            <person name="Vidanes G."/>
            <person name="Proux-Wera E."/>
            <person name="Wolfe K.H."/>
            <person name="Butler G."/>
        </authorList>
    </citation>
    <scope>NUCLEOTIDE SEQUENCE [LARGE SCALE GENOMIC DNA]</scope>
    <source>
        <strain evidence="12 13">Co 90-125</strain>
    </source>
</reference>
<dbReference type="GO" id="GO:0044284">
    <property type="term" value="C:mitochondrial crista junction"/>
    <property type="evidence" value="ECO:0007669"/>
    <property type="project" value="InterPro"/>
</dbReference>
<dbReference type="Proteomes" id="UP000005018">
    <property type="component" value="Chromosome 7"/>
</dbReference>
<evidence type="ECO:0000256" key="1">
    <source>
        <dbReference type="ARBA" id="ARBA00002689"/>
    </source>
</evidence>
<dbReference type="eggNOG" id="ENOG502SC1K">
    <property type="taxonomic scope" value="Eukaryota"/>
</dbReference>
<keyword evidence="11" id="KW-0999">Mitochondrion inner membrane</keyword>
<comment type="subunit">
    <text evidence="11">Component of the mitochondrial contact site and cristae organizing system (MICOS) complex.</text>
</comment>
<evidence type="ECO:0000256" key="2">
    <source>
        <dbReference type="ARBA" id="ARBA00004370"/>
    </source>
</evidence>
<evidence type="ECO:0000313" key="13">
    <source>
        <dbReference type="Proteomes" id="UP000005018"/>
    </source>
</evidence>
<evidence type="ECO:0000256" key="10">
    <source>
        <dbReference type="ARBA" id="ARBA00032985"/>
    </source>
</evidence>
<comment type="function">
    <text evidence="1 11">Component of the MICOS complex, a large protein complex of the mitochondrial inner membrane that plays crucial roles in the maintenance of crista junctions, inner membrane architecture, and formation of contact sites to the outer membrane.</text>
</comment>
<evidence type="ECO:0000256" key="8">
    <source>
        <dbReference type="ARBA" id="ARBA00023136"/>
    </source>
</evidence>
<evidence type="ECO:0000256" key="5">
    <source>
        <dbReference type="ARBA" id="ARBA00022692"/>
    </source>
</evidence>
<dbReference type="OrthoDB" id="4037694at2759"/>
<evidence type="ECO:0000313" key="12">
    <source>
        <dbReference type="EMBL" id="CCG24872.1"/>
    </source>
</evidence>
<keyword evidence="13" id="KW-1185">Reference proteome</keyword>
<keyword evidence="5" id="KW-0812">Transmembrane</keyword>
<dbReference type="RefSeq" id="XP_003870998.1">
    <property type="nucleotide sequence ID" value="XM_003870949.1"/>
</dbReference>
<keyword evidence="8" id="KW-0472">Membrane</keyword>
<comment type="similarity">
    <text evidence="3 11">Belongs to the MICOS complex subunit Mic12 family.</text>
</comment>
<comment type="subcellular location">
    <subcellularLocation>
        <location evidence="2">Membrane</location>
    </subcellularLocation>
    <subcellularLocation>
        <location evidence="11">Mitochondrion inner membrane</location>
        <topology evidence="11">Single-pass membrane protein</topology>
    </subcellularLocation>
</comment>
<evidence type="ECO:0000256" key="9">
    <source>
        <dbReference type="ARBA" id="ARBA00032159"/>
    </source>
</evidence>
<dbReference type="KEGG" id="cot:CORT_0G01890"/>
<name>H8XAM2_CANO9</name>
<gene>
    <name evidence="12" type="ORF">CORT_0G01890</name>
</gene>
<keyword evidence="7 11" id="KW-0496">Mitochondrion</keyword>
<proteinExistence type="inferred from homology"/>
<evidence type="ECO:0000256" key="3">
    <source>
        <dbReference type="ARBA" id="ARBA00009188"/>
    </source>
</evidence>
<dbReference type="HOGENOM" id="CLU_134520_0_0_1"/>
<dbReference type="InterPro" id="IPR031463">
    <property type="entry name" value="Mic12"/>
</dbReference>
<evidence type="ECO:0000256" key="7">
    <source>
        <dbReference type="ARBA" id="ARBA00023128"/>
    </source>
</evidence>
<accession>H8XAM2</accession>
<dbReference type="EMBL" id="HE681725">
    <property type="protein sequence ID" value="CCG24872.1"/>
    <property type="molecule type" value="Genomic_DNA"/>
</dbReference>
<dbReference type="GO" id="GO:0042407">
    <property type="term" value="P:cristae formation"/>
    <property type="evidence" value="ECO:0007669"/>
    <property type="project" value="InterPro"/>
</dbReference>
<dbReference type="GeneID" id="14542121"/>
<evidence type="ECO:0000256" key="4">
    <source>
        <dbReference type="ARBA" id="ARBA00018170"/>
    </source>
</evidence>
<dbReference type="Pfam" id="PF17050">
    <property type="entry name" value="AIM5"/>
    <property type="match status" value="1"/>
</dbReference>
<sequence>MQKCIKNVASYLCVYLSRTNKSNEQKKISKEYTVEHIQTQYTHTSSTMGGRIHGFLGGVLLTSALTYYTGQMFHRNQQFISQHLQQSNNIINNRILTDSEYRNTAIPDNHIVIEERPDFVETCKDIWNEEIIKMVNWIYGINWYKLGIKLDNEANKLTDKIAESLVNKK</sequence>
<evidence type="ECO:0000256" key="11">
    <source>
        <dbReference type="RuleBase" id="RU363010"/>
    </source>
</evidence>
<dbReference type="GO" id="GO:0061617">
    <property type="term" value="C:MICOS complex"/>
    <property type="evidence" value="ECO:0007669"/>
    <property type="project" value="UniProtKB-UniRule"/>
</dbReference>
<evidence type="ECO:0000256" key="6">
    <source>
        <dbReference type="ARBA" id="ARBA00022989"/>
    </source>
</evidence>
<protein>
    <recommendedName>
        <fullName evidence="4 11">MICOS complex subunit MIC12</fullName>
    </recommendedName>
    <alternativeName>
        <fullName evidence="10 11">Altered inheritance of mitochondria protein 5, mitochondrial</fullName>
    </alternativeName>
    <alternativeName>
        <fullName evidence="9 11">Found in mitochondrial proteome protein 51</fullName>
    </alternativeName>
</protein>
<organism evidence="12 13">
    <name type="scientific">Candida orthopsilosis (strain 90-125)</name>
    <name type="common">Yeast</name>
    <dbReference type="NCBI Taxonomy" id="1136231"/>
    <lineage>
        <taxon>Eukaryota</taxon>
        <taxon>Fungi</taxon>
        <taxon>Dikarya</taxon>
        <taxon>Ascomycota</taxon>
        <taxon>Saccharomycotina</taxon>
        <taxon>Pichiomycetes</taxon>
        <taxon>Debaryomycetaceae</taxon>
        <taxon>Candida/Lodderomyces clade</taxon>
        <taxon>Candida</taxon>
    </lineage>
</organism>
<dbReference type="AlphaFoldDB" id="H8XAM2"/>